<proteinExistence type="predicted"/>
<dbReference type="Proteomes" id="UP000600918">
    <property type="component" value="Unassembled WGS sequence"/>
</dbReference>
<comment type="caution">
    <text evidence="1">The sequence shown here is derived from an EMBL/GenBank/DDBJ whole genome shotgun (WGS) entry which is preliminary data.</text>
</comment>
<sequence>MRPPAYNAEEVQQIPQEQGERNVAMAVCVQLAGRAIIRVVSRCEEAQDNCNLGTLINAVPLVTQTN</sequence>
<evidence type="ECO:0000313" key="1">
    <source>
        <dbReference type="EMBL" id="KAF7390361.1"/>
    </source>
</evidence>
<dbReference type="AlphaFoldDB" id="A0A834JRS5"/>
<reference evidence="1" key="1">
    <citation type="journal article" date="2020" name="G3 (Bethesda)">
        <title>High-Quality Assemblies for Three Invasive Social Wasps from the &lt;i&gt;Vespula&lt;/i&gt; Genus.</title>
        <authorList>
            <person name="Harrop T.W.R."/>
            <person name="Guhlin J."/>
            <person name="McLaughlin G.M."/>
            <person name="Permina E."/>
            <person name="Stockwell P."/>
            <person name="Gilligan J."/>
            <person name="Le Lec M.F."/>
            <person name="Gruber M.A.M."/>
            <person name="Quinn O."/>
            <person name="Lovegrove M."/>
            <person name="Duncan E.J."/>
            <person name="Remnant E.J."/>
            <person name="Van Eeckhoven J."/>
            <person name="Graham B."/>
            <person name="Knapp R.A."/>
            <person name="Langford K.W."/>
            <person name="Kronenberg Z."/>
            <person name="Press M.O."/>
            <person name="Eacker S.M."/>
            <person name="Wilson-Rankin E.E."/>
            <person name="Purcell J."/>
            <person name="Lester P.J."/>
            <person name="Dearden P.K."/>
        </authorList>
    </citation>
    <scope>NUCLEOTIDE SEQUENCE</scope>
    <source>
        <strain evidence="1">Volc-1</strain>
    </source>
</reference>
<keyword evidence="2" id="KW-1185">Reference proteome</keyword>
<dbReference type="EMBL" id="JACSDY010000023">
    <property type="protein sequence ID" value="KAF7390361.1"/>
    <property type="molecule type" value="Genomic_DNA"/>
</dbReference>
<evidence type="ECO:0000313" key="2">
    <source>
        <dbReference type="Proteomes" id="UP000600918"/>
    </source>
</evidence>
<protein>
    <submittedName>
        <fullName evidence="1">Uncharacterized protein</fullName>
    </submittedName>
</protein>
<name>A0A834JRS5_VESPE</name>
<gene>
    <name evidence="1" type="ORF">H0235_017523</name>
</gene>
<organism evidence="1 2">
    <name type="scientific">Vespula pensylvanica</name>
    <name type="common">Western yellow jacket</name>
    <name type="synonym">Wasp</name>
    <dbReference type="NCBI Taxonomy" id="30213"/>
    <lineage>
        <taxon>Eukaryota</taxon>
        <taxon>Metazoa</taxon>
        <taxon>Ecdysozoa</taxon>
        <taxon>Arthropoda</taxon>
        <taxon>Hexapoda</taxon>
        <taxon>Insecta</taxon>
        <taxon>Pterygota</taxon>
        <taxon>Neoptera</taxon>
        <taxon>Endopterygota</taxon>
        <taxon>Hymenoptera</taxon>
        <taxon>Apocrita</taxon>
        <taxon>Aculeata</taxon>
        <taxon>Vespoidea</taxon>
        <taxon>Vespidae</taxon>
        <taxon>Vespinae</taxon>
        <taxon>Vespula</taxon>
    </lineage>
</organism>
<accession>A0A834JRS5</accession>